<dbReference type="OrthoDB" id="8737482at2"/>
<dbReference type="PRINTS" id="PR00344">
    <property type="entry name" value="BCTRLSENSOR"/>
</dbReference>
<evidence type="ECO:0000313" key="10">
    <source>
        <dbReference type="Proteomes" id="UP000229897"/>
    </source>
</evidence>
<dbReference type="Gene3D" id="3.30.450.20">
    <property type="entry name" value="PAS domain"/>
    <property type="match status" value="1"/>
</dbReference>
<dbReference type="Pfam" id="PF00512">
    <property type="entry name" value="HisKA"/>
    <property type="match status" value="1"/>
</dbReference>
<dbReference type="CDD" id="cd00130">
    <property type="entry name" value="PAS"/>
    <property type="match status" value="1"/>
</dbReference>
<dbReference type="PROSITE" id="PS50109">
    <property type="entry name" value="HIS_KIN"/>
    <property type="match status" value="1"/>
</dbReference>
<keyword evidence="5" id="KW-0418">Kinase</keyword>
<evidence type="ECO:0000256" key="2">
    <source>
        <dbReference type="ARBA" id="ARBA00012438"/>
    </source>
</evidence>
<dbReference type="SMART" id="SM00387">
    <property type="entry name" value="HATPase_c"/>
    <property type="match status" value="1"/>
</dbReference>
<comment type="catalytic activity">
    <reaction evidence="1">
        <text>ATP + protein L-histidine = ADP + protein N-phospho-L-histidine.</text>
        <dbReference type="EC" id="2.7.13.3"/>
    </reaction>
</comment>
<dbReference type="Pfam" id="PF02518">
    <property type="entry name" value="HATPase_c"/>
    <property type="match status" value="1"/>
</dbReference>
<dbReference type="SUPFAM" id="SSF47384">
    <property type="entry name" value="Homodimeric domain of signal transducing histidine kinase"/>
    <property type="match status" value="1"/>
</dbReference>
<gene>
    <name evidence="9" type="ORF">CR152_32425</name>
</gene>
<evidence type="ECO:0000259" key="8">
    <source>
        <dbReference type="PROSITE" id="PS50113"/>
    </source>
</evidence>
<dbReference type="Gene3D" id="1.10.287.130">
    <property type="match status" value="1"/>
</dbReference>
<dbReference type="CDD" id="cd00082">
    <property type="entry name" value="HisKA"/>
    <property type="match status" value="1"/>
</dbReference>
<dbReference type="PROSITE" id="PS50113">
    <property type="entry name" value="PAC"/>
    <property type="match status" value="1"/>
</dbReference>
<feature type="domain" description="Histidine kinase" evidence="7">
    <location>
        <begin position="179"/>
        <end position="396"/>
    </location>
</feature>
<evidence type="ECO:0000256" key="4">
    <source>
        <dbReference type="ARBA" id="ARBA00022679"/>
    </source>
</evidence>
<feature type="domain" description="PAC" evidence="8">
    <location>
        <begin position="116"/>
        <end position="168"/>
    </location>
</feature>
<proteinExistence type="predicted"/>
<dbReference type="EMBL" id="CP024609">
    <property type="protein sequence ID" value="ATQ79284.1"/>
    <property type="molecule type" value="Genomic_DNA"/>
</dbReference>
<dbReference type="InterPro" id="IPR005467">
    <property type="entry name" value="His_kinase_dom"/>
</dbReference>
<sequence length="399" mass="43439">MISHKSLEAANDSTNVNPLNLTPQKGEIFPWRFADRRAALRIPLIKRLPVAAFCCDLQGAVISYNDAAAELWGRLPNPDEIGQWGGAHAMFDLEGRILSRSSYPAAQAVACGRDLEAMELWLERPDGSRRRVEAHPKLARGPQGSVGGALCFLIDTTERERLAEELRRADDDRNAFLSLLAHELRNPLSPILSAAGAMKMVSTDSQICKMAEVVERQVKLLSRFVGDLLDASNLAENGILLRLKPVPLSKVVDTALDALSAKAQSRGQNVSVDFEARDKTVFCDPERVSQALANVLLNASEFTDKRGSIALRIKVDGTLMEAEVEDSGIGIAPGQLETIFKPYTQFATHRDRLRAGAGLGLAIAKDICERHGGLIIATSGGTGQGSRFRLILPIVRDED</sequence>
<dbReference type="GO" id="GO:0000155">
    <property type="term" value="F:phosphorelay sensor kinase activity"/>
    <property type="evidence" value="ECO:0007669"/>
    <property type="project" value="InterPro"/>
</dbReference>
<evidence type="ECO:0000256" key="3">
    <source>
        <dbReference type="ARBA" id="ARBA00022553"/>
    </source>
</evidence>
<dbReference type="PANTHER" id="PTHR43711">
    <property type="entry name" value="TWO-COMPONENT HISTIDINE KINASE"/>
    <property type="match status" value="1"/>
</dbReference>
<evidence type="ECO:0000313" key="9">
    <source>
        <dbReference type="EMBL" id="ATQ79284.1"/>
    </source>
</evidence>
<dbReference type="InterPro" id="IPR000014">
    <property type="entry name" value="PAS"/>
</dbReference>
<dbReference type="InterPro" id="IPR013656">
    <property type="entry name" value="PAS_4"/>
</dbReference>
<protein>
    <recommendedName>
        <fullName evidence="2">histidine kinase</fullName>
        <ecNumber evidence="2">2.7.13.3</ecNumber>
    </recommendedName>
</protein>
<keyword evidence="6" id="KW-0902">Two-component regulatory system</keyword>
<dbReference type="Gene3D" id="3.30.565.10">
    <property type="entry name" value="Histidine kinase-like ATPase, C-terminal domain"/>
    <property type="match status" value="1"/>
</dbReference>
<name>A0A2D2DWD6_9BURK</name>
<keyword evidence="4" id="KW-0808">Transferase</keyword>
<geneLocation type="plasmid" evidence="9 10">
    <name>unnamed</name>
</geneLocation>
<dbReference type="InterPro" id="IPR004358">
    <property type="entry name" value="Sig_transdc_His_kin-like_C"/>
</dbReference>
<keyword evidence="10" id="KW-1185">Reference proteome</keyword>
<accession>A0A2D2DWD6</accession>
<dbReference type="KEGG" id="mass:CR152_32425"/>
<keyword evidence="9" id="KW-0614">Plasmid</keyword>
<dbReference type="RefSeq" id="WP_099883144.1">
    <property type="nucleotide sequence ID" value="NZ_CP024609.1"/>
</dbReference>
<evidence type="ECO:0000256" key="5">
    <source>
        <dbReference type="ARBA" id="ARBA00022777"/>
    </source>
</evidence>
<dbReference type="SUPFAM" id="SSF55785">
    <property type="entry name" value="PYP-like sensor domain (PAS domain)"/>
    <property type="match status" value="1"/>
</dbReference>
<dbReference type="SMART" id="SM00388">
    <property type="entry name" value="HisKA"/>
    <property type="match status" value="1"/>
</dbReference>
<dbReference type="SUPFAM" id="SSF55874">
    <property type="entry name" value="ATPase domain of HSP90 chaperone/DNA topoisomerase II/histidine kinase"/>
    <property type="match status" value="1"/>
</dbReference>
<dbReference type="InterPro" id="IPR036097">
    <property type="entry name" value="HisK_dim/P_sf"/>
</dbReference>
<dbReference type="EC" id="2.7.13.3" evidence="2"/>
<reference evidence="9" key="1">
    <citation type="submission" date="2017-10" db="EMBL/GenBank/DDBJ databases">
        <title>Massilia psychrophilum sp. nov., a novel purple-pigmented bacterium isolated from Tianshan glacier, Xinjiang Municipality, China.</title>
        <authorList>
            <person name="Wang H."/>
        </authorList>
    </citation>
    <scope>NUCLEOTIDE SEQUENCE [LARGE SCALE GENOMIC DNA]</scope>
    <source>
        <strain evidence="9">B2</strain>
        <plasmid evidence="9">unnamed</plasmid>
    </source>
</reference>
<dbReference type="InterPro" id="IPR003594">
    <property type="entry name" value="HATPase_dom"/>
</dbReference>
<dbReference type="PANTHER" id="PTHR43711:SF1">
    <property type="entry name" value="HISTIDINE KINASE 1"/>
    <property type="match status" value="1"/>
</dbReference>
<dbReference type="InterPro" id="IPR003661">
    <property type="entry name" value="HisK_dim/P_dom"/>
</dbReference>
<dbReference type="InterPro" id="IPR000700">
    <property type="entry name" value="PAS-assoc_C"/>
</dbReference>
<evidence type="ECO:0000259" key="7">
    <source>
        <dbReference type="PROSITE" id="PS50109"/>
    </source>
</evidence>
<evidence type="ECO:0000256" key="1">
    <source>
        <dbReference type="ARBA" id="ARBA00000085"/>
    </source>
</evidence>
<organism evidence="9 10">
    <name type="scientific">Massilia violaceinigra</name>
    <dbReference type="NCBI Taxonomy" id="2045208"/>
    <lineage>
        <taxon>Bacteria</taxon>
        <taxon>Pseudomonadati</taxon>
        <taxon>Pseudomonadota</taxon>
        <taxon>Betaproteobacteria</taxon>
        <taxon>Burkholderiales</taxon>
        <taxon>Oxalobacteraceae</taxon>
        <taxon>Telluria group</taxon>
        <taxon>Massilia</taxon>
    </lineage>
</organism>
<dbReference type="InterPro" id="IPR035965">
    <property type="entry name" value="PAS-like_dom_sf"/>
</dbReference>
<dbReference type="InterPro" id="IPR050736">
    <property type="entry name" value="Sensor_HK_Regulatory"/>
</dbReference>
<evidence type="ECO:0000256" key="6">
    <source>
        <dbReference type="ARBA" id="ARBA00023012"/>
    </source>
</evidence>
<dbReference type="Proteomes" id="UP000229897">
    <property type="component" value="Plasmid unnamed"/>
</dbReference>
<dbReference type="InterPro" id="IPR036890">
    <property type="entry name" value="HATPase_C_sf"/>
</dbReference>
<keyword evidence="3" id="KW-0597">Phosphoprotein</keyword>
<dbReference type="AlphaFoldDB" id="A0A2D2DWD6"/>
<dbReference type="Pfam" id="PF08448">
    <property type="entry name" value="PAS_4"/>
    <property type="match status" value="1"/>
</dbReference>